<comment type="caution">
    <text evidence="2">The sequence shown here is derived from an EMBL/GenBank/DDBJ whole genome shotgun (WGS) entry which is preliminary data.</text>
</comment>
<evidence type="ECO:0000256" key="1">
    <source>
        <dbReference type="SAM" id="MobiDB-lite"/>
    </source>
</evidence>
<accession>A0ABN9V9N0</accession>
<dbReference type="SUPFAM" id="SSF48452">
    <property type="entry name" value="TPR-like"/>
    <property type="match status" value="1"/>
</dbReference>
<proteinExistence type="predicted"/>
<sequence>MDAAAAAAEGAEPVPAEGAAAGGGAMAAQGSPSAAELKAEGNAAYQRQDVQAAVGFWNAALREHVEGLGRGGGPPSLSQESRALELSLYLNLAQGYLKLGDPGKALRACQVAAGEDPGNAKAHFRAAEACLALSRPGEAERWLAPVADAQGSGSEAAALLRRVRAGRAAEAKREREVAKRMAAGALGFSEGREASEGPGGAVAGALLQDPASMACGAHVAEAAARAAQARETRLHAAADPLPEPRVDDLDAFRAKVLARSRRMNSSMQRSLRGRDRAQGSLRLEWLRSGQDGAALESFASPLQAELRAIAAEGQAAAEAEAEAAERAGVSSAEGASGASSASAGATDGDGPRRMDEMD</sequence>
<keyword evidence="3" id="KW-1185">Reference proteome</keyword>
<feature type="compositionally biased region" description="Low complexity" evidence="1">
    <location>
        <begin position="326"/>
        <end position="345"/>
    </location>
</feature>
<dbReference type="Gene3D" id="1.25.40.10">
    <property type="entry name" value="Tetratricopeptide repeat domain"/>
    <property type="match status" value="1"/>
</dbReference>
<feature type="region of interest" description="Disordered" evidence="1">
    <location>
        <begin position="1"/>
        <end position="38"/>
    </location>
</feature>
<evidence type="ECO:0000313" key="3">
    <source>
        <dbReference type="Proteomes" id="UP001189429"/>
    </source>
</evidence>
<reference evidence="2" key="1">
    <citation type="submission" date="2023-10" db="EMBL/GenBank/DDBJ databases">
        <authorList>
            <person name="Chen Y."/>
            <person name="Shah S."/>
            <person name="Dougan E. K."/>
            <person name="Thang M."/>
            <person name="Chan C."/>
        </authorList>
    </citation>
    <scope>NUCLEOTIDE SEQUENCE [LARGE SCALE GENOMIC DNA]</scope>
</reference>
<gene>
    <name evidence="2" type="ORF">PCOR1329_LOCUS55250</name>
</gene>
<evidence type="ECO:0000313" key="2">
    <source>
        <dbReference type="EMBL" id="CAK0868664.1"/>
    </source>
</evidence>
<dbReference type="InterPro" id="IPR050754">
    <property type="entry name" value="FKBP4/5/8-like"/>
</dbReference>
<protein>
    <submittedName>
        <fullName evidence="2">Uncharacterized protein</fullName>
    </submittedName>
</protein>
<dbReference type="InterPro" id="IPR011990">
    <property type="entry name" value="TPR-like_helical_dom_sf"/>
</dbReference>
<feature type="compositionally biased region" description="Low complexity" evidence="1">
    <location>
        <begin position="26"/>
        <end position="36"/>
    </location>
</feature>
<feature type="compositionally biased region" description="Low complexity" evidence="1">
    <location>
        <begin position="1"/>
        <end position="19"/>
    </location>
</feature>
<name>A0ABN9V9N0_9DINO</name>
<dbReference type="Pfam" id="PF14559">
    <property type="entry name" value="TPR_19"/>
    <property type="match status" value="1"/>
</dbReference>
<organism evidence="2 3">
    <name type="scientific">Prorocentrum cordatum</name>
    <dbReference type="NCBI Taxonomy" id="2364126"/>
    <lineage>
        <taxon>Eukaryota</taxon>
        <taxon>Sar</taxon>
        <taxon>Alveolata</taxon>
        <taxon>Dinophyceae</taxon>
        <taxon>Prorocentrales</taxon>
        <taxon>Prorocentraceae</taxon>
        <taxon>Prorocentrum</taxon>
    </lineage>
</organism>
<dbReference type="Proteomes" id="UP001189429">
    <property type="component" value="Unassembled WGS sequence"/>
</dbReference>
<feature type="region of interest" description="Disordered" evidence="1">
    <location>
        <begin position="311"/>
        <end position="358"/>
    </location>
</feature>
<dbReference type="EMBL" id="CAUYUJ010016770">
    <property type="protein sequence ID" value="CAK0868664.1"/>
    <property type="molecule type" value="Genomic_DNA"/>
</dbReference>
<feature type="compositionally biased region" description="Basic and acidic residues" evidence="1">
    <location>
        <begin position="349"/>
        <end position="358"/>
    </location>
</feature>
<dbReference type="PANTHER" id="PTHR46512">
    <property type="entry name" value="PEPTIDYLPROLYL ISOMERASE"/>
    <property type="match status" value="1"/>
</dbReference>